<proteinExistence type="predicted"/>
<gene>
    <name evidence="2" type="ORF">GCM10009422_29330</name>
</gene>
<feature type="transmembrane region" description="Helical" evidence="1">
    <location>
        <begin position="183"/>
        <end position="202"/>
    </location>
</feature>
<name>A0ABN1H618_9CAUL</name>
<organism evidence="2 3">
    <name type="scientific">Brevundimonas kwangchunensis</name>
    <dbReference type="NCBI Taxonomy" id="322163"/>
    <lineage>
        <taxon>Bacteria</taxon>
        <taxon>Pseudomonadati</taxon>
        <taxon>Pseudomonadota</taxon>
        <taxon>Alphaproteobacteria</taxon>
        <taxon>Caulobacterales</taxon>
        <taxon>Caulobacteraceae</taxon>
        <taxon>Brevundimonas</taxon>
    </lineage>
</organism>
<dbReference type="EMBL" id="BAAAGA010000008">
    <property type="protein sequence ID" value="GAA0629931.1"/>
    <property type="molecule type" value="Genomic_DNA"/>
</dbReference>
<dbReference type="Proteomes" id="UP001501352">
    <property type="component" value="Unassembled WGS sequence"/>
</dbReference>
<keyword evidence="1" id="KW-0812">Transmembrane</keyword>
<feature type="transmembrane region" description="Helical" evidence="1">
    <location>
        <begin position="127"/>
        <end position="147"/>
    </location>
</feature>
<comment type="caution">
    <text evidence="2">The sequence shown here is derived from an EMBL/GenBank/DDBJ whole genome shotgun (WGS) entry which is preliminary data.</text>
</comment>
<keyword evidence="3" id="KW-1185">Reference proteome</keyword>
<reference evidence="2 3" key="1">
    <citation type="journal article" date="2019" name="Int. J. Syst. Evol. Microbiol.">
        <title>The Global Catalogue of Microorganisms (GCM) 10K type strain sequencing project: providing services to taxonomists for standard genome sequencing and annotation.</title>
        <authorList>
            <consortium name="The Broad Institute Genomics Platform"/>
            <consortium name="The Broad Institute Genome Sequencing Center for Infectious Disease"/>
            <person name="Wu L."/>
            <person name="Ma J."/>
        </authorList>
    </citation>
    <scope>NUCLEOTIDE SEQUENCE [LARGE SCALE GENOMIC DNA]</scope>
    <source>
        <strain evidence="2 3">JCM 12928</strain>
    </source>
</reference>
<evidence type="ECO:0000313" key="3">
    <source>
        <dbReference type="Proteomes" id="UP001501352"/>
    </source>
</evidence>
<feature type="transmembrane region" description="Helical" evidence="1">
    <location>
        <begin position="32"/>
        <end position="49"/>
    </location>
</feature>
<feature type="transmembrane region" description="Helical" evidence="1">
    <location>
        <begin position="102"/>
        <end position="121"/>
    </location>
</feature>
<dbReference type="RefSeq" id="WP_343794745.1">
    <property type="nucleotide sequence ID" value="NZ_BAAAGA010000008.1"/>
</dbReference>
<evidence type="ECO:0000256" key="1">
    <source>
        <dbReference type="SAM" id="Phobius"/>
    </source>
</evidence>
<accession>A0ABN1H618</accession>
<feature type="transmembrane region" description="Helical" evidence="1">
    <location>
        <begin position="159"/>
        <end position="177"/>
    </location>
</feature>
<sequence length="209" mass="22141">MTHDTDNAPADIAWMRRLAEEGAQAPMQGGSILMIAGLSYGVASIVHWLGATGRMAGFEQWVNIVWFAATGVFFIGLFTSIARMKRSAGSRTAGNRASGTAWSALGWGIFALFASLAIIGYRADEQTALVLLTLAPSVIMVFYGVGWAVSGAMHRDRTMWGLSIASFIAAPVLALLAGSPDQYIGYAAALIALMALPGYTFMRRAGRAG</sequence>
<keyword evidence="1" id="KW-0472">Membrane</keyword>
<protein>
    <submittedName>
        <fullName evidence="2">Uncharacterized protein</fullName>
    </submittedName>
</protein>
<evidence type="ECO:0000313" key="2">
    <source>
        <dbReference type="EMBL" id="GAA0629931.1"/>
    </source>
</evidence>
<keyword evidence="1" id="KW-1133">Transmembrane helix</keyword>
<feature type="transmembrane region" description="Helical" evidence="1">
    <location>
        <begin position="61"/>
        <end position="81"/>
    </location>
</feature>